<dbReference type="OrthoDB" id="1350910at2"/>
<evidence type="ECO:0000313" key="2">
    <source>
        <dbReference type="EMBL" id="SHO72440.1"/>
    </source>
</evidence>
<keyword evidence="1" id="KW-1133">Transmembrane helix</keyword>
<sequence>MKKHFTTLYLVGISVILSFFIISCKNETEDKNVINETVIEEKPITFDIIVDLKIKKDDDLIIYYKDGTNEWIVEDKSVWNTVKGSNDFQKVVFKLPEGVLPNDFRFDIGRNEFKGQEPIEIRSVTLSYIDKNFVVTEEMFNNFFKPNQFIKYNEETKEFSFNEVDGNYDPFFEVTPQMYSQLTNIVLNN</sequence>
<name>A0A1M7ZUH2_9FLAO</name>
<evidence type="ECO:0000256" key="1">
    <source>
        <dbReference type="SAM" id="Phobius"/>
    </source>
</evidence>
<keyword evidence="1" id="KW-0472">Membrane</keyword>
<accession>A0A1M7ZUH2</accession>
<reference evidence="3" key="1">
    <citation type="submission" date="2016-12" db="EMBL/GenBank/DDBJ databases">
        <authorList>
            <person name="Varghese N."/>
            <person name="Submissions S."/>
        </authorList>
    </citation>
    <scope>NUCLEOTIDE SEQUENCE [LARGE SCALE GENOMIC DNA]</scope>
    <source>
        <strain evidence="3">DSM 18830</strain>
    </source>
</reference>
<dbReference type="RefSeq" id="WP_073581571.1">
    <property type="nucleotide sequence ID" value="NZ_CBCSEA010000033.1"/>
</dbReference>
<gene>
    <name evidence="2" type="ORF">SAMN05443547_0772</name>
</gene>
<keyword evidence="3" id="KW-1185">Reference proteome</keyword>
<organism evidence="2 3">
    <name type="scientific">Flavobacterium cucumis</name>
    <dbReference type="NCBI Taxonomy" id="416016"/>
    <lineage>
        <taxon>Bacteria</taxon>
        <taxon>Pseudomonadati</taxon>
        <taxon>Bacteroidota</taxon>
        <taxon>Flavobacteriia</taxon>
        <taxon>Flavobacteriales</taxon>
        <taxon>Flavobacteriaceae</taxon>
        <taxon>Flavobacterium</taxon>
    </lineage>
</organism>
<keyword evidence="1" id="KW-0812">Transmembrane</keyword>
<dbReference type="EMBL" id="FRYK01000001">
    <property type="protein sequence ID" value="SHO72440.1"/>
    <property type="molecule type" value="Genomic_DNA"/>
</dbReference>
<protein>
    <submittedName>
        <fullName evidence="2">Uncharacterized protein</fullName>
    </submittedName>
</protein>
<proteinExistence type="predicted"/>
<dbReference type="Proteomes" id="UP000184611">
    <property type="component" value="Unassembled WGS sequence"/>
</dbReference>
<feature type="transmembrane region" description="Helical" evidence="1">
    <location>
        <begin position="7"/>
        <end position="23"/>
    </location>
</feature>
<evidence type="ECO:0000313" key="3">
    <source>
        <dbReference type="Proteomes" id="UP000184611"/>
    </source>
</evidence>
<dbReference type="PROSITE" id="PS51257">
    <property type="entry name" value="PROKAR_LIPOPROTEIN"/>
    <property type="match status" value="1"/>
</dbReference>
<dbReference type="AlphaFoldDB" id="A0A1M7ZUH2"/>
<dbReference type="STRING" id="416016.SAMN05443547_0772"/>